<evidence type="ECO:0000313" key="2">
    <source>
        <dbReference type="Proteomes" id="UP001139648"/>
    </source>
</evidence>
<dbReference type="EMBL" id="JAMZEB010000002">
    <property type="protein sequence ID" value="MCP2364284.1"/>
    <property type="molecule type" value="Genomic_DNA"/>
</dbReference>
<comment type="caution">
    <text evidence="1">The sequence shown here is derived from an EMBL/GenBank/DDBJ whole genome shotgun (WGS) entry which is preliminary data.</text>
</comment>
<sequence length="152" mass="15715">MALNIAGILDATVSHAQGLGLFERVNTHEPENAPGNGLSAAVTVAEVTPIPGASGLAGTTGRLTLNVMIFAPVPQEPADDIEPLLVAGVDALFTAYSSDFELGERVRNVDLLGAHGTPLSATTGYVTIDAQTYRVAIVTLPLIVNDLWGQAP</sequence>
<accession>A0A9X2K962</accession>
<protein>
    <submittedName>
        <fullName evidence="1">Uncharacterized protein</fullName>
    </submittedName>
</protein>
<dbReference type="RefSeq" id="WP_253756594.1">
    <property type="nucleotide sequence ID" value="NZ_BAABKA010000012.1"/>
</dbReference>
<dbReference type="AlphaFoldDB" id="A0A9X2K962"/>
<dbReference type="Proteomes" id="UP001139648">
    <property type="component" value="Unassembled WGS sequence"/>
</dbReference>
<proteinExistence type="predicted"/>
<organism evidence="1 2">
    <name type="scientific">Nonomuraea thailandensis</name>
    <dbReference type="NCBI Taxonomy" id="1188745"/>
    <lineage>
        <taxon>Bacteria</taxon>
        <taxon>Bacillati</taxon>
        <taxon>Actinomycetota</taxon>
        <taxon>Actinomycetes</taxon>
        <taxon>Streptosporangiales</taxon>
        <taxon>Streptosporangiaceae</taxon>
        <taxon>Nonomuraea</taxon>
    </lineage>
</organism>
<reference evidence="1" key="1">
    <citation type="submission" date="2022-06" db="EMBL/GenBank/DDBJ databases">
        <title>Sequencing the genomes of 1000 actinobacteria strains.</title>
        <authorList>
            <person name="Klenk H.-P."/>
        </authorList>
    </citation>
    <scope>NUCLEOTIDE SEQUENCE</scope>
    <source>
        <strain evidence="1">DSM 46694</strain>
    </source>
</reference>
<name>A0A9X2K962_9ACTN</name>
<evidence type="ECO:0000313" key="1">
    <source>
        <dbReference type="EMBL" id="MCP2364284.1"/>
    </source>
</evidence>
<keyword evidence="2" id="KW-1185">Reference proteome</keyword>
<gene>
    <name evidence="1" type="ORF">HD597_011304</name>
</gene>